<name>A0A5D2DMM9_GOSDA</name>
<keyword evidence="3" id="KW-1185">Reference proteome</keyword>
<sequence>MKALLVMVCILLASTLFIPTSTMARQLGEKDINIDPPVFTPPNCGRGKPYENCIPATNPPKRECPIIYRRGRDCQELPTKP</sequence>
<feature type="chain" id="PRO_5022746634" evidence="1">
    <location>
        <begin position="25"/>
        <end position="81"/>
    </location>
</feature>
<accession>A0A5D2DMM9</accession>
<dbReference type="Proteomes" id="UP000323506">
    <property type="component" value="Chromosome D01"/>
</dbReference>
<dbReference type="AlphaFoldDB" id="A0A5D2DMM9"/>
<keyword evidence="1" id="KW-0732">Signal</keyword>
<evidence type="ECO:0000313" key="2">
    <source>
        <dbReference type="EMBL" id="TYG82300.1"/>
    </source>
</evidence>
<dbReference type="EMBL" id="CM017701">
    <property type="protein sequence ID" value="TYG82300.1"/>
    <property type="molecule type" value="Genomic_DNA"/>
</dbReference>
<feature type="signal peptide" evidence="1">
    <location>
        <begin position="1"/>
        <end position="24"/>
    </location>
</feature>
<protein>
    <submittedName>
        <fullName evidence="2">Uncharacterized protein</fullName>
    </submittedName>
</protein>
<proteinExistence type="predicted"/>
<evidence type="ECO:0000256" key="1">
    <source>
        <dbReference type="SAM" id="SignalP"/>
    </source>
</evidence>
<organism evidence="2 3">
    <name type="scientific">Gossypium darwinii</name>
    <name type="common">Darwin's cotton</name>
    <name type="synonym">Gossypium barbadense var. darwinii</name>
    <dbReference type="NCBI Taxonomy" id="34276"/>
    <lineage>
        <taxon>Eukaryota</taxon>
        <taxon>Viridiplantae</taxon>
        <taxon>Streptophyta</taxon>
        <taxon>Embryophyta</taxon>
        <taxon>Tracheophyta</taxon>
        <taxon>Spermatophyta</taxon>
        <taxon>Magnoliopsida</taxon>
        <taxon>eudicotyledons</taxon>
        <taxon>Gunneridae</taxon>
        <taxon>Pentapetalae</taxon>
        <taxon>rosids</taxon>
        <taxon>malvids</taxon>
        <taxon>Malvales</taxon>
        <taxon>Malvaceae</taxon>
        <taxon>Malvoideae</taxon>
        <taxon>Gossypium</taxon>
    </lineage>
</organism>
<gene>
    <name evidence="2" type="ORF">ES288_D01G077000v1</name>
</gene>
<reference evidence="2 3" key="1">
    <citation type="submission" date="2019-06" db="EMBL/GenBank/DDBJ databases">
        <title>WGS assembly of Gossypium darwinii.</title>
        <authorList>
            <person name="Chen Z.J."/>
            <person name="Sreedasyam A."/>
            <person name="Ando A."/>
            <person name="Song Q."/>
            <person name="De L."/>
            <person name="Hulse-Kemp A."/>
            <person name="Ding M."/>
            <person name="Ye W."/>
            <person name="Kirkbride R."/>
            <person name="Jenkins J."/>
            <person name="Plott C."/>
            <person name="Lovell J."/>
            <person name="Lin Y.-M."/>
            <person name="Vaughn R."/>
            <person name="Liu B."/>
            <person name="Li W."/>
            <person name="Simpson S."/>
            <person name="Scheffler B."/>
            <person name="Saski C."/>
            <person name="Grover C."/>
            <person name="Hu G."/>
            <person name="Conover J."/>
            <person name="Carlson J."/>
            <person name="Shu S."/>
            <person name="Boston L."/>
            <person name="Williams M."/>
            <person name="Peterson D."/>
            <person name="Mcgee K."/>
            <person name="Jones D."/>
            <person name="Wendel J."/>
            <person name="Stelly D."/>
            <person name="Grimwood J."/>
            <person name="Schmutz J."/>
        </authorList>
    </citation>
    <scope>NUCLEOTIDE SEQUENCE [LARGE SCALE GENOMIC DNA]</scope>
    <source>
        <strain evidence="2">1808015.09</strain>
    </source>
</reference>
<evidence type="ECO:0000313" key="3">
    <source>
        <dbReference type="Proteomes" id="UP000323506"/>
    </source>
</evidence>